<sequence>MILLLVLSLISFHLAQCCRYGEVRLADGRVETEGRVEICIGDSWGTVCDDRFTNINAAVVCRQIGYTTNFTPVTVYRSRAYFGMGSGRILLDEIICNGSESRLVDCDMDRESIGTHDCDHSEDVGVICTEINSANAVSVCSTQLDDRLWNKMTSQGECEPYYKTNVTSVCDAYFSETDYVYFPKGQTYGQPHIRFFMEELTKSFPFTSDCYDIVAKALCTYYYLPCGTRDAIHVPQFLCPQICNCISTDLCADNWEILLRTISNFKFESMTDSIDPPDCSNPGKLIESLNLNGDCCSDASINHQCNGNSNVAVAVSVTLVLLLLVAVSVAAVVVIVIVVLKKKKREKVKVRVVWKRKRSVNLSLVSRESLRYYPGESVRPALSPGELCSSVQVSPTHGQKLSEYAIPWSSIALQETIGQGMQESTLVYIFMLIFLGEFGIVYRALLSMENGAPQPVAVKTLKGSFTQNDVESIVDECIRMMSFDNVNVLHLIGVCIDMGPAPYIVMPFMAKGSLLSYLKKERHNLTVAESSDDDIVLDVRKKLVSICLQVAKGMCYLASHNFIHRDLASRNCMIDDHGIIKVADFGLTEEVYANNYFKQLKDNNASVKLPIKWMALESLHDGLFSEKSDVWSYGVLCWEVFSLGRTPYPGLDPAGVVDLLDTGGRLQCPHNTACSQEIYMLMLSCWYELVSDRPLFSELVASLDGIIMPLANYLDFTDCQ</sequence>
<dbReference type="OrthoDB" id="1668230at2759"/>
<dbReference type="InterPro" id="IPR011009">
    <property type="entry name" value="Kinase-like_dom_sf"/>
</dbReference>
<dbReference type="InterPro" id="IPR008266">
    <property type="entry name" value="Tyr_kinase_AS"/>
</dbReference>
<dbReference type="SUPFAM" id="SSF56487">
    <property type="entry name" value="SRCR-like"/>
    <property type="match status" value="1"/>
</dbReference>
<keyword evidence="6" id="KW-0067">ATP-binding</keyword>
<keyword evidence="5" id="KW-0418">Kinase</keyword>
<dbReference type="CDD" id="cd00192">
    <property type="entry name" value="PTKc"/>
    <property type="match status" value="1"/>
</dbReference>
<dbReference type="PANTHER" id="PTHR24416:SF564">
    <property type="entry name" value="MACROPHAGE-STIMULATING PROTEIN RECEPTOR"/>
    <property type="match status" value="1"/>
</dbReference>
<keyword evidence="4" id="KW-0547">Nucleotide-binding</keyword>
<dbReference type="InterPro" id="IPR001190">
    <property type="entry name" value="SRCR"/>
</dbReference>
<dbReference type="eggNOG" id="KOG1095">
    <property type="taxonomic scope" value="Eukaryota"/>
</dbReference>
<dbReference type="PROSITE" id="PS00420">
    <property type="entry name" value="SRCR_1"/>
    <property type="match status" value="1"/>
</dbReference>
<feature type="domain" description="SRCR" evidence="15">
    <location>
        <begin position="23"/>
        <end position="129"/>
    </location>
</feature>
<dbReference type="SMART" id="SM00202">
    <property type="entry name" value="SR"/>
    <property type="match status" value="1"/>
</dbReference>
<evidence type="ECO:0000256" key="4">
    <source>
        <dbReference type="ARBA" id="ARBA00022741"/>
    </source>
</evidence>
<evidence type="ECO:0008006" key="17">
    <source>
        <dbReference type="Google" id="ProtNLM"/>
    </source>
</evidence>
<dbReference type="InterPro" id="IPR001245">
    <property type="entry name" value="Ser-Thr/Tyr_kinase_cat_dom"/>
</dbReference>
<keyword evidence="2 12" id="KW-0732">Signal</keyword>
<dbReference type="Gene3D" id="3.10.250.10">
    <property type="entry name" value="SRCR-like domain"/>
    <property type="match status" value="1"/>
</dbReference>
<dbReference type="InterPro" id="IPR036772">
    <property type="entry name" value="SRCR-like_dom_sf"/>
</dbReference>
<dbReference type="Pfam" id="PF07714">
    <property type="entry name" value="PK_Tyr_Ser-Thr"/>
    <property type="match status" value="1"/>
</dbReference>
<evidence type="ECO:0000313" key="16">
    <source>
        <dbReference type="EnsemblMetazoa" id="Aqu2.1.41233_001"/>
    </source>
</evidence>
<dbReference type="Pfam" id="PF00530">
    <property type="entry name" value="SRCR"/>
    <property type="match status" value="1"/>
</dbReference>
<dbReference type="GO" id="GO:0005886">
    <property type="term" value="C:plasma membrane"/>
    <property type="evidence" value="ECO:0007669"/>
    <property type="project" value="TreeGrafter"/>
</dbReference>
<dbReference type="InterPro" id="IPR036790">
    <property type="entry name" value="Frizzled_dom_sf"/>
</dbReference>
<keyword evidence="9" id="KW-0325">Glycoprotein</keyword>
<dbReference type="Gene3D" id="3.30.200.20">
    <property type="entry name" value="Phosphorylase Kinase, domain 1"/>
    <property type="match status" value="1"/>
</dbReference>
<keyword evidence="7" id="KW-0829">Tyrosine-protein kinase</keyword>
<evidence type="ECO:0000259" key="13">
    <source>
        <dbReference type="PROSITE" id="PS50011"/>
    </source>
</evidence>
<dbReference type="PROSITE" id="PS50038">
    <property type="entry name" value="FZ"/>
    <property type="match status" value="1"/>
</dbReference>
<protein>
    <recommendedName>
        <fullName evidence="17">Protein kinase domain-containing protein</fullName>
    </recommendedName>
</protein>
<evidence type="ECO:0000256" key="11">
    <source>
        <dbReference type="SAM" id="Phobius"/>
    </source>
</evidence>
<dbReference type="InterPro" id="IPR000719">
    <property type="entry name" value="Prot_kinase_dom"/>
</dbReference>
<keyword evidence="8 10" id="KW-1015">Disulfide bond</keyword>
<dbReference type="SUPFAM" id="SSF56112">
    <property type="entry name" value="Protein kinase-like (PK-like)"/>
    <property type="match status" value="1"/>
</dbReference>
<dbReference type="InterPro" id="IPR020635">
    <property type="entry name" value="Tyr_kinase_cat_dom"/>
</dbReference>
<evidence type="ECO:0000259" key="14">
    <source>
        <dbReference type="PROSITE" id="PS50038"/>
    </source>
</evidence>
<evidence type="ECO:0000259" key="15">
    <source>
        <dbReference type="PROSITE" id="PS50287"/>
    </source>
</evidence>
<comment type="caution">
    <text evidence="10">Lacks conserved residue(s) required for the propagation of feature annotation.</text>
</comment>
<evidence type="ECO:0000256" key="6">
    <source>
        <dbReference type="ARBA" id="ARBA00022840"/>
    </source>
</evidence>
<evidence type="ECO:0000256" key="12">
    <source>
        <dbReference type="SAM" id="SignalP"/>
    </source>
</evidence>
<organism evidence="16">
    <name type="scientific">Amphimedon queenslandica</name>
    <name type="common">Sponge</name>
    <dbReference type="NCBI Taxonomy" id="400682"/>
    <lineage>
        <taxon>Eukaryota</taxon>
        <taxon>Metazoa</taxon>
        <taxon>Porifera</taxon>
        <taxon>Demospongiae</taxon>
        <taxon>Heteroscleromorpha</taxon>
        <taxon>Haplosclerida</taxon>
        <taxon>Niphatidae</taxon>
        <taxon>Amphimedon</taxon>
    </lineage>
</organism>
<feature type="transmembrane region" description="Helical" evidence="11">
    <location>
        <begin position="311"/>
        <end position="340"/>
    </location>
</feature>
<feature type="chain" id="PRO_5010855071" description="Protein kinase domain-containing protein" evidence="12">
    <location>
        <begin position="18"/>
        <end position="720"/>
    </location>
</feature>
<evidence type="ECO:0000256" key="2">
    <source>
        <dbReference type="ARBA" id="ARBA00022729"/>
    </source>
</evidence>
<feature type="disulfide bond" evidence="10">
    <location>
        <begin position="96"/>
        <end position="106"/>
    </location>
</feature>
<reference evidence="16" key="1">
    <citation type="submission" date="2017-05" db="UniProtKB">
        <authorList>
            <consortium name="EnsemblMetazoa"/>
        </authorList>
    </citation>
    <scope>IDENTIFICATION</scope>
</reference>
<dbReference type="PRINTS" id="PR00258">
    <property type="entry name" value="SPERACTRCPTR"/>
</dbReference>
<dbReference type="GO" id="GO:0005524">
    <property type="term" value="F:ATP binding"/>
    <property type="evidence" value="ECO:0007669"/>
    <property type="project" value="UniProtKB-KW"/>
</dbReference>
<dbReference type="GO" id="GO:0016477">
    <property type="term" value="P:cell migration"/>
    <property type="evidence" value="ECO:0007669"/>
    <property type="project" value="TreeGrafter"/>
</dbReference>
<evidence type="ECO:0000256" key="7">
    <source>
        <dbReference type="ARBA" id="ARBA00023137"/>
    </source>
</evidence>
<dbReference type="FunFam" id="3.10.250.10:FF:000006">
    <property type="entry name" value="neurotrypsin isoform X2"/>
    <property type="match status" value="1"/>
</dbReference>
<dbReference type="GO" id="GO:0007169">
    <property type="term" value="P:cell surface receptor protein tyrosine kinase signaling pathway"/>
    <property type="evidence" value="ECO:0007669"/>
    <property type="project" value="TreeGrafter"/>
</dbReference>
<dbReference type="EnsemblMetazoa" id="Aqu2.1.41233_001">
    <property type="protein sequence ID" value="Aqu2.1.41233_001"/>
    <property type="gene ID" value="Aqu2.1.41233"/>
</dbReference>
<evidence type="ECO:0000256" key="10">
    <source>
        <dbReference type="PROSITE-ProRule" id="PRU00196"/>
    </source>
</evidence>
<keyword evidence="1" id="KW-0808">Transferase</keyword>
<accession>A0A1X7VPB4</accession>
<feature type="domain" description="FZ" evidence="14">
    <location>
        <begin position="153"/>
        <end position="282"/>
    </location>
</feature>
<dbReference type="GO" id="GO:0004714">
    <property type="term" value="F:transmembrane receptor protein tyrosine kinase activity"/>
    <property type="evidence" value="ECO:0007669"/>
    <property type="project" value="TreeGrafter"/>
</dbReference>
<dbReference type="PROSITE" id="PS50287">
    <property type="entry name" value="SRCR_2"/>
    <property type="match status" value="1"/>
</dbReference>
<feature type="transmembrane region" description="Helical" evidence="11">
    <location>
        <begin position="426"/>
        <end position="445"/>
    </location>
</feature>
<dbReference type="PANTHER" id="PTHR24416">
    <property type="entry name" value="TYROSINE-PROTEIN KINASE RECEPTOR"/>
    <property type="match status" value="1"/>
</dbReference>
<dbReference type="AlphaFoldDB" id="A0A1X7VPB4"/>
<dbReference type="Gene3D" id="1.10.2000.10">
    <property type="entry name" value="Frizzled cysteine-rich domain"/>
    <property type="match status" value="1"/>
</dbReference>
<dbReference type="PROSITE" id="PS00109">
    <property type="entry name" value="PROTEIN_KINASE_TYR"/>
    <property type="match status" value="1"/>
</dbReference>
<keyword evidence="11" id="KW-1133">Transmembrane helix</keyword>
<evidence type="ECO:0000256" key="8">
    <source>
        <dbReference type="ARBA" id="ARBA00023157"/>
    </source>
</evidence>
<feature type="signal peptide" evidence="12">
    <location>
        <begin position="1"/>
        <end position="17"/>
    </location>
</feature>
<dbReference type="PROSITE" id="PS50011">
    <property type="entry name" value="PROTEIN_KINASE_DOM"/>
    <property type="match status" value="1"/>
</dbReference>
<name>A0A1X7VPB4_AMPQE</name>
<dbReference type="SMART" id="SM00219">
    <property type="entry name" value="TyrKc"/>
    <property type="match status" value="1"/>
</dbReference>
<dbReference type="STRING" id="400682.A0A1X7VPB4"/>
<evidence type="ECO:0000256" key="1">
    <source>
        <dbReference type="ARBA" id="ARBA00022679"/>
    </source>
</evidence>
<evidence type="ECO:0000256" key="5">
    <source>
        <dbReference type="ARBA" id="ARBA00022777"/>
    </source>
</evidence>
<keyword evidence="3" id="KW-0677">Repeat</keyword>
<dbReference type="InterPro" id="IPR050122">
    <property type="entry name" value="RTK"/>
</dbReference>
<dbReference type="PRINTS" id="PR00109">
    <property type="entry name" value="TYRKINASE"/>
</dbReference>
<keyword evidence="11" id="KW-0472">Membrane</keyword>
<dbReference type="Gene3D" id="1.10.510.10">
    <property type="entry name" value="Transferase(Phosphotransferase) domain 1"/>
    <property type="match status" value="1"/>
</dbReference>
<dbReference type="FunFam" id="1.10.510.10:FF:000554">
    <property type="entry name" value="Predicted protein"/>
    <property type="match status" value="1"/>
</dbReference>
<keyword evidence="11" id="KW-0812">Transmembrane</keyword>
<dbReference type="InterPro" id="IPR020067">
    <property type="entry name" value="Frizzled_dom"/>
</dbReference>
<evidence type="ECO:0000256" key="3">
    <source>
        <dbReference type="ARBA" id="ARBA00022737"/>
    </source>
</evidence>
<feature type="domain" description="Protein kinase" evidence="13">
    <location>
        <begin position="427"/>
        <end position="711"/>
    </location>
</feature>
<proteinExistence type="predicted"/>
<dbReference type="InParanoid" id="A0A1X7VPB4"/>
<evidence type="ECO:0000256" key="9">
    <source>
        <dbReference type="ARBA" id="ARBA00023180"/>
    </source>
</evidence>
<dbReference type="GO" id="GO:0043235">
    <property type="term" value="C:receptor complex"/>
    <property type="evidence" value="ECO:0007669"/>
    <property type="project" value="TreeGrafter"/>
</dbReference>